<accession>A0A240A3F3</accession>
<protein>
    <submittedName>
        <fullName evidence="1">Uncharacterized protein</fullName>
    </submittedName>
</protein>
<name>A0A240A3F3_9CORY</name>
<evidence type="ECO:0000313" key="2">
    <source>
        <dbReference type="Proteomes" id="UP000215374"/>
    </source>
</evidence>
<evidence type="ECO:0000313" key="1">
    <source>
        <dbReference type="EMBL" id="SNV77660.1"/>
    </source>
</evidence>
<dbReference type="RefSeq" id="WP_051904899.1">
    <property type="nucleotide sequence ID" value="NZ_CP009211.1"/>
</dbReference>
<dbReference type="Proteomes" id="UP000215374">
    <property type="component" value="Chromosome 1"/>
</dbReference>
<dbReference type="EMBL" id="LT906467">
    <property type="protein sequence ID" value="SNV77660.1"/>
    <property type="molecule type" value="Genomic_DNA"/>
</dbReference>
<gene>
    <name evidence="1" type="ORF">SAMEA4535761_01779</name>
</gene>
<proteinExistence type="predicted"/>
<reference evidence="1 2" key="1">
    <citation type="submission" date="2017-06" db="EMBL/GenBank/DDBJ databases">
        <authorList>
            <consortium name="Pathogen Informatics"/>
        </authorList>
    </citation>
    <scope>NUCLEOTIDE SEQUENCE [LARGE SCALE GENOMIC DNA]</scope>
    <source>
        <strain evidence="1 2">NCTC13015</strain>
    </source>
</reference>
<organism evidence="1 2">
    <name type="scientific">Corynebacterium imitans</name>
    <dbReference type="NCBI Taxonomy" id="156978"/>
    <lineage>
        <taxon>Bacteria</taxon>
        <taxon>Bacillati</taxon>
        <taxon>Actinomycetota</taxon>
        <taxon>Actinomycetes</taxon>
        <taxon>Mycobacteriales</taxon>
        <taxon>Corynebacteriaceae</taxon>
        <taxon>Corynebacterium</taxon>
    </lineage>
</organism>
<dbReference type="OrthoDB" id="4086179at2"/>
<dbReference type="AlphaFoldDB" id="A0A240A3F3"/>
<sequence length="216" mass="24666">MEQHTFNDLVEAFASEIEELLDSTLAGETHLERLPTNAEKRRATFNASKVLHINHSGSKRLHLRCVFRLCTDSTGEYLAVEGSTFKVEFKALSRFVPIVRFEYDRSAWNKPASHFQFHADSVALGLLLARAGKYDTAAQQQDIHFPMGGHRFRVCLEDVIELLIREFGAEPLAGWEERVQSGRDTFYKAQTETVIMRNLPTAVDLLRQQGFEIRKP</sequence>